<feature type="binding site" evidence="6">
    <location>
        <position position="55"/>
    </location>
    <ligand>
        <name>S-adenosyl-L-methionine</name>
        <dbReference type="ChEBI" id="CHEBI:59789"/>
    </ligand>
</feature>
<comment type="catalytic activity">
    <reaction evidence="6">
        <text>cytidine(1402) in 16S rRNA + S-adenosyl-L-methionine = N(4)-methylcytidine(1402) in 16S rRNA + S-adenosyl-L-homocysteine + H(+)</text>
        <dbReference type="Rhea" id="RHEA:42928"/>
        <dbReference type="Rhea" id="RHEA-COMP:10286"/>
        <dbReference type="Rhea" id="RHEA-COMP:10287"/>
        <dbReference type="ChEBI" id="CHEBI:15378"/>
        <dbReference type="ChEBI" id="CHEBI:57856"/>
        <dbReference type="ChEBI" id="CHEBI:59789"/>
        <dbReference type="ChEBI" id="CHEBI:74506"/>
        <dbReference type="ChEBI" id="CHEBI:82748"/>
        <dbReference type="EC" id="2.1.1.199"/>
    </reaction>
</comment>
<gene>
    <name evidence="6" type="primary">rsmH</name>
    <name evidence="7" type="ORF">COW99_01600</name>
</gene>
<dbReference type="Pfam" id="PF01795">
    <property type="entry name" value="Methyltransf_5"/>
    <property type="match status" value="1"/>
</dbReference>
<dbReference type="Gene3D" id="3.40.50.150">
    <property type="entry name" value="Vaccinia Virus protein VP39"/>
    <property type="match status" value="1"/>
</dbReference>
<comment type="similarity">
    <text evidence="1 6">Belongs to the methyltransferase superfamily. RsmH family.</text>
</comment>
<organism evidence="7 8">
    <name type="scientific">Candidatus Roizmanbacteria bacterium CG22_combo_CG10-13_8_21_14_all_38_20</name>
    <dbReference type="NCBI Taxonomy" id="1974862"/>
    <lineage>
        <taxon>Bacteria</taxon>
        <taxon>Candidatus Roizmaniibacteriota</taxon>
    </lineage>
</organism>
<evidence type="ECO:0000256" key="4">
    <source>
        <dbReference type="ARBA" id="ARBA00022679"/>
    </source>
</evidence>
<dbReference type="PANTHER" id="PTHR11265:SF0">
    <property type="entry name" value="12S RRNA N4-METHYLCYTIDINE METHYLTRANSFERASE"/>
    <property type="match status" value="1"/>
</dbReference>
<dbReference type="PIRSF" id="PIRSF004486">
    <property type="entry name" value="MraW"/>
    <property type="match status" value="1"/>
</dbReference>
<feature type="binding site" evidence="6">
    <location>
        <begin position="38"/>
        <end position="40"/>
    </location>
    <ligand>
        <name>S-adenosyl-L-methionine</name>
        <dbReference type="ChEBI" id="CHEBI:59789"/>
    </ligand>
</feature>
<evidence type="ECO:0000256" key="5">
    <source>
        <dbReference type="ARBA" id="ARBA00022691"/>
    </source>
</evidence>
<dbReference type="Proteomes" id="UP000231246">
    <property type="component" value="Unassembled WGS sequence"/>
</dbReference>
<name>A0A2H0BXZ4_9BACT</name>
<dbReference type="SUPFAM" id="SSF81799">
    <property type="entry name" value="Putative methyltransferase TM0872, insert domain"/>
    <property type="match status" value="1"/>
</dbReference>
<proteinExistence type="inferred from homology"/>
<keyword evidence="3 6" id="KW-0489">Methyltransferase</keyword>
<evidence type="ECO:0000256" key="2">
    <source>
        <dbReference type="ARBA" id="ARBA00022552"/>
    </source>
</evidence>
<keyword evidence="4 6" id="KW-0808">Transferase</keyword>
<evidence type="ECO:0000256" key="3">
    <source>
        <dbReference type="ARBA" id="ARBA00022603"/>
    </source>
</evidence>
<dbReference type="GO" id="GO:0070475">
    <property type="term" value="P:rRNA base methylation"/>
    <property type="evidence" value="ECO:0007669"/>
    <property type="project" value="UniProtKB-UniRule"/>
</dbReference>
<feature type="binding site" evidence="6">
    <location>
        <position position="104"/>
    </location>
    <ligand>
        <name>S-adenosyl-L-methionine</name>
        <dbReference type="ChEBI" id="CHEBI:59789"/>
    </ligand>
</feature>
<keyword evidence="5 6" id="KW-0949">S-adenosyl-L-methionine</keyword>
<feature type="binding site" evidence="6">
    <location>
        <position position="83"/>
    </location>
    <ligand>
        <name>S-adenosyl-L-methionine</name>
        <dbReference type="ChEBI" id="CHEBI:59789"/>
    </ligand>
</feature>
<evidence type="ECO:0000256" key="6">
    <source>
        <dbReference type="HAMAP-Rule" id="MF_01007"/>
    </source>
</evidence>
<dbReference type="EMBL" id="PCTA01000010">
    <property type="protein sequence ID" value="PIP61900.1"/>
    <property type="molecule type" value="Genomic_DNA"/>
</dbReference>
<evidence type="ECO:0000256" key="1">
    <source>
        <dbReference type="ARBA" id="ARBA00010396"/>
    </source>
</evidence>
<keyword evidence="6" id="KW-0963">Cytoplasm</keyword>
<dbReference type="InterPro" id="IPR029063">
    <property type="entry name" value="SAM-dependent_MTases_sf"/>
</dbReference>
<reference evidence="7 8" key="1">
    <citation type="submission" date="2017-09" db="EMBL/GenBank/DDBJ databases">
        <title>Depth-based differentiation of microbial function through sediment-hosted aquifers and enrichment of novel symbionts in the deep terrestrial subsurface.</title>
        <authorList>
            <person name="Probst A.J."/>
            <person name="Ladd B."/>
            <person name="Jarett J.K."/>
            <person name="Geller-Mcgrath D.E."/>
            <person name="Sieber C.M."/>
            <person name="Emerson J.B."/>
            <person name="Anantharaman K."/>
            <person name="Thomas B.C."/>
            <person name="Malmstrom R."/>
            <person name="Stieglmeier M."/>
            <person name="Klingl A."/>
            <person name="Woyke T."/>
            <person name="Ryan C.M."/>
            <person name="Banfield J.F."/>
        </authorList>
    </citation>
    <scope>NUCLEOTIDE SEQUENCE [LARGE SCALE GENOMIC DNA]</scope>
    <source>
        <strain evidence="7">CG22_combo_CG10-13_8_21_14_all_38_20</strain>
    </source>
</reference>
<protein>
    <recommendedName>
        <fullName evidence="6">Ribosomal RNA small subunit methyltransferase H</fullName>
        <ecNumber evidence="6">2.1.1.199</ecNumber>
    </recommendedName>
    <alternativeName>
        <fullName evidence="6">16S rRNA m(4)C1402 methyltransferase</fullName>
    </alternativeName>
    <alternativeName>
        <fullName evidence="6">rRNA (cytosine-N(4)-)-methyltransferase RsmH</fullName>
    </alternativeName>
</protein>
<dbReference type="GO" id="GO:0071424">
    <property type="term" value="F:rRNA (cytosine-N4-)-methyltransferase activity"/>
    <property type="evidence" value="ECO:0007669"/>
    <property type="project" value="UniProtKB-UniRule"/>
</dbReference>
<comment type="caution">
    <text evidence="7">The sequence shown here is derived from an EMBL/GenBank/DDBJ whole genome shotgun (WGS) entry which is preliminary data.</text>
</comment>
<keyword evidence="2 6" id="KW-0698">rRNA processing</keyword>
<feature type="binding site" evidence="6">
    <location>
        <position position="111"/>
    </location>
    <ligand>
        <name>S-adenosyl-L-methionine</name>
        <dbReference type="ChEBI" id="CHEBI:59789"/>
    </ligand>
</feature>
<comment type="function">
    <text evidence="6">Specifically methylates the N4 position of cytidine in position 1402 (C1402) of 16S rRNA.</text>
</comment>
<comment type="subcellular location">
    <subcellularLocation>
        <location evidence="6">Cytoplasm</location>
    </subcellularLocation>
</comment>
<dbReference type="PANTHER" id="PTHR11265">
    <property type="entry name" value="S-ADENOSYL-METHYLTRANSFERASE MRAW"/>
    <property type="match status" value="1"/>
</dbReference>
<dbReference type="HAMAP" id="MF_01007">
    <property type="entry name" value="16SrRNA_methyltr_H"/>
    <property type="match status" value="1"/>
</dbReference>
<dbReference type="EC" id="2.1.1.199" evidence="6"/>
<dbReference type="Gene3D" id="1.10.150.170">
    <property type="entry name" value="Putative methyltransferase TM0872, insert domain"/>
    <property type="match status" value="1"/>
</dbReference>
<dbReference type="AlphaFoldDB" id="A0A2H0BXZ4"/>
<evidence type="ECO:0000313" key="7">
    <source>
        <dbReference type="EMBL" id="PIP61900.1"/>
    </source>
</evidence>
<dbReference type="GO" id="GO:0005737">
    <property type="term" value="C:cytoplasm"/>
    <property type="evidence" value="ECO:0007669"/>
    <property type="project" value="UniProtKB-SubCell"/>
</dbReference>
<dbReference type="InterPro" id="IPR023397">
    <property type="entry name" value="SAM-dep_MeTrfase_MraW_recog"/>
</dbReference>
<sequence length="294" mass="32453">MKNSTHYASHIPVLPREAVDSLKVKKGEKYIDATLGFGGHTKEILKKGGILLGIDCDGENLASVGKDLSAYDSNSWKLVQGNFENIQNIAEVEGFSSVSGVLFDLGISNWQLDESNRGLSIRFDLDSEEKLDMRLDQTQEITAEYIVNKYSEKELYEVFSKYGELREAKSIARIIVKKRPIVTGSKLVTIINSVASSKSLLARSFQALRIEVNHELRALKSGLAGAEAILKPGGVLAVISFHSLEDRLVKQAFNNWSNTKKMEVVTKQPITAGTQEVKANSRAKSAKLRVAIKK</sequence>
<accession>A0A2H0BXZ4</accession>
<dbReference type="SUPFAM" id="SSF53335">
    <property type="entry name" value="S-adenosyl-L-methionine-dependent methyltransferases"/>
    <property type="match status" value="1"/>
</dbReference>
<dbReference type="InterPro" id="IPR002903">
    <property type="entry name" value="RsmH"/>
</dbReference>
<dbReference type="NCBIfam" id="TIGR00006">
    <property type="entry name" value="16S rRNA (cytosine(1402)-N(4))-methyltransferase RsmH"/>
    <property type="match status" value="1"/>
</dbReference>
<evidence type="ECO:0000313" key="8">
    <source>
        <dbReference type="Proteomes" id="UP000231246"/>
    </source>
</evidence>